<dbReference type="OMA" id="CCGATYL"/>
<dbReference type="SUPFAM" id="SSF57701">
    <property type="entry name" value="Zn2/Cys6 DNA-binding domain"/>
    <property type="match status" value="1"/>
</dbReference>
<dbReference type="Proteomes" id="UP000006790">
    <property type="component" value="Chromosome 5"/>
</dbReference>
<dbReference type="OrthoDB" id="3598904at2759"/>
<dbReference type="AlphaFoldDB" id="I6NCL2"/>
<dbReference type="PROSITE" id="PS00463">
    <property type="entry name" value="ZN2_CY6_FUNGAL_1"/>
    <property type="match status" value="1"/>
</dbReference>
<keyword evidence="5" id="KW-1185">Reference proteome</keyword>
<dbReference type="Pfam" id="PF00172">
    <property type="entry name" value="Zn_clus"/>
    <property type="match status" value="1"/>
</dbReference>
<dbReference type="PROSITE" id="PS50048">
    <property type="entry name" value="ZN2_CY6_FUNGAL_2"/>
    <property type="match status" value="1"/>
</dbReference>
<dbReference type="PANTHER" id="PTHR37534:SF46">
    <property type="entry name" value="ZN(II)2CYS6 TRANSCRIPTION FACTOR (EUROFUNG)"/>
    <property type="match status" value="1"/>
</dbReference>
<sequence length="607" mass="70891">MGQRKRTVTGCLSCRRRKKKCDEQKPVCKGCQRNFIRCQWPDYSTGRIRRKRGTLQFHPRLPVDSNEFQITTLDSAKFVTVDTRELDLDIYTKGKCGETLYHYSKESNSFTLVKDFERDYDTPPIEKTNPLDELDAIDQDLWEDQAIQNISYLQPNQCSVIDIPFNELILNFQSKPLISKLGVIDTSPFTETEAYFYHNIITKYNKNEILDDNVFRAANMKSFLLYACIQGFIPKFGITEAYPNLNPTAAFLPELRRNSLLRNVFRCCGATYLAWKDLARFQRLSDEYYYACKRLLEQFIIENTNFAHQDWILISLQMLCVRENNSFNGTVDDTIWQLERSYQIIKLRYASRCLQQTCHILQPHERLCIESFIYHYAISILFATSISTLPSPFVIFKELSYVLKWPMYNCEEITEYFRSPVFGPSLDSYEILAKLSYIARMPMPLHPSWITKVIQLRNKCVNYKPVVQDTVWINPWLNRTVNNSIAGVLITRACYLLASKMINYDGFDLTNPHIQLCVKDTIKYYRELPANNQIWGILSWAILLTGSFANDADDRNSLLNCINTMAERTHSYSGIKIAAFLHDVWRAEKGKGINYLFDRRRLSQLVM</sequence>
<feature type="domain" description="Zn(2)-C6 fungal-type" evidence="3">
    <location>
        <begin position="10"/>
        <end position="40"/>
    </location>
</feature>
<dbReference type="Pfam" id="PF11951">
    <property type="entry name" value="Fungal_trans_2"/>
    <property type="match status" value="1"/>
</dbReference>
<dbReference type="CDD" id="cd00067">
    <property type="entry name" value="GAL4"/>
    <property type="match status" value="1"/>
</dbReference>
<dbReference type="GO" id="GO:0005634">
    <property type="term" value="C:nucleus"/>
    <property type="evidence" value="ECO:0007669"/>
    <property type="project" value="UniProtKB-SubCell"/>
</dbReference>
<comment type="subcellular location">
    <subcellularLocation>
        <location evidence="1">Nucleus</location>
    </subcellularLocation>
</comment>
<evidence type="ECO:0000259" key="3">
    <source>
        <dbReference type="PROSITE" id="PS50048"/>
    </source>
</evidence>
<accession>I6NCL2</accession>
<dbReference type="GO" id="GO:0000981">
    <property type="term" value="F:DNA-binding transcription factor activity, RNA polymerase II-specific"/>
    <property type="evidence" value="ECO:0007669"/>
    <property type="project" value="InterPro"/>
</dbReference>
<evidence type="ECO:0000256" key="1">
    <source>
        <dbReference type="ARBA" id="ARBA00004123"/>
    </source>
</evidence>
<dbReference type="eggNOG" id="ENOG502QWIS">
    <property type="taxonomic scope" value="Eukaryota"/>
</dbReference>
<dbReference type="SMART" id="SM00066">
    <property type="entry name" value="GAL4"/>
    <property type="match status" value="1"/>
</dbReference>
<proteinExistence type="predicted"/>
<dbReference type="RefSeq" id="XP_003646621.1">
    <property type="nucleotide sequence ID" value="XM_003646573.1"/>
</dbReference>
<evidence type="ECO:0000313" key="5">
    <source>
        <dbReference type="Proteomes" id="UP000006790"/>
    </source>
</evidence>
<evidence type="ECO:0000256" key="2">
    <source>
        <dbReference type="ARBA" id="ARBA00023242"/>
    </source>
</evidence>
<dbReference type="InterPro" id="IPR021858">
    <property type="entry name" value="Fun_TF"/>
</dbReference>
<dbReference type="InterPro" id="IPR001138">
    <property type="entry name" value="Zn2Cys6_DnaBD"/>
</dbReference>
<protein>
    <recommendedName>
        <fullName evidence="3">Zn(2)-C6 fungal-type domain-containing protein</fullName>
    </recommendedName>
</protein>
<dbReference type="EMBL" id="CP002501">
    <property type="protein sequence ID" value="AET39804.1"/>
    <property type="molecule type" value="Genomic_DNA"/>
</dbReference>
<dbReference type="InParanoid" id="I6NCL2"/>
<dbReference type="InterPro" id="IPR036864">
    <property type="entry name" value="Zn2-C6_fun-type_DNA-bd_sf"/>
</dbReference>
<name>I6NCL2_ERECY</name>
<dbReference type="PANTHER" id="PTHR37534">
    <property type="entry name" value="TRANSCRIPTIONAL ACTIVATOR PROTEIN UGA3"/>
    <property type="match status" value="1"/>
</dbReference>
<dbReference type="HOGENOM" id="CLU_028918_0_0_1"/>
<dbReference type="GO" id="GO:0008270">
    <property type="term" value="F:zinc ion binding"/>
    <property type="evidence" value="ECO:0007669"/>
    <property type="project" value="InterPro"/>
</dbReference>
<dbReference type="STRING" id="931890.I6NCL2"/>
<dbReference type="Gene3D" id="4.10.240.10">
    <property type="entry name" value="Zn(2)-C6 fungal-type DNA-binding domain"/>
    <property type="match status" value="1"/>
</dbReference>
<organism evidence="4 5">
    <name type="scientific">Eremothecium cymbalariae (strain CBS 270.75 / DBVPG 7215 / KCTC 17166 / NRRL Y-17582)</name>
    <name type="common">Yeast</name>
    <dbReference type="NCBI Taxonomy" id="931890"/>
    <lineage>
        <taxon>Eukaryota</taxon>
        <taxon>Fungi</taxon>
        <taxon>Dikarya</taxon>
        <taxon>Ascomycota</taxon>
        <taxon>Saccharomycotina</taxon>
        <taxon>Saccharomycetes</taxon>
        <taxon>Saccharomycetales</taxon>
        <taxon>Saccharomycetaceae</taxon>
        <taxon>Eremothecium</taxon>
    </lineage>
</organism>
<dbReference type="GeneID" id="11472148"/>
<gene>
    <name evidence="4" type="ordered locus">Ecym_5001</name>
</gene>
<evidence type="ECO:0000313" key="4">
    <source>
        <dbReference type="EMBL" id="AET39804.1"/>
    </source>
</evidence>
<keyword evidence="2" id="KW-0539">Nucleus</keyword>
<dbReference type="KEGG" id="erc:Ecym_5001"/>
<reference evidence="4 5" key="1">
    <citation type="journal article" date="2011" name="G3 (Bethesda)">
        <title>Genome evolution in the Eremothecium clade of the Saccharomyces complex revealed by comparative genomics.</title>
        <authorList>
            <person name="Wendland J."/>
            <person name="Walther A."/>
        </authorList>
    </citation>
    <scope>NUCLEOTIDE SEQUENCE [LARGE SCALE GENOMIC DNA]</scope>
    <source>
        <strain evidence="5">CBS 270.75 / DBVPG 7215 / KCTC 17166 / NRRL Y-17582</strain>
    </source>
</reference>